<gene>
    <name evidence="3" type="ORF">HAND00432_LOCUS37614</name>
</gene>
<dbReference type="PANTHER" id="PTHR12710">
    <property type="entry name" value="NUCLEAR PROTEIN LOCALIZATION 4"/>
    <property type="match status" value="1"/>
</dbReference>
<dbReference type="CDD" id="cd08061">
    <property type="entry name" value="MPN_NPL4"/>
    <property type="match status" value="1"/>
</dbReference>
<feature type="signal peptide" evidence="1">
    <location>
        <begin position="1"/>
        <end position="23"/>
    </location>
</feature>
<accession>A0A6U5CMN9</accession>
<feature type="domain" description="Nuclear pore localisation protein NPL4 C-terminal" evidence="2">
    <location>
        <begin position="322"/>
        <end position="397"/>
    </location>
</feature>
<proteinExistence type="predicted"/>
<evidence type="ECO:0000259" key="2">
    <source>
        <dbReference type="Pfam" id="PF05021"/>
    </source>
</evidence>
<feature type="domain" description="Nuclear pore localisation protein NPL4 C-terminal" evidence="2">
    <location>
        <begin position="155"/>
        <end position="296"/>
    </location>
</feature>
<dbReference type="EMBL" id="HBFX01062339">
    <property type="protein sequence ID" value="CAD8986601.1"/>
    <property type="molecule type" value="Transcribed_RNA"/>
</dbReference>
<dbReference type="PANTHER" id="PTHR12710:SF0">
    <property type="entry name" value="NUCLEAR PROTEIN LOCALIZATION PROTEIN 4 HOMOLOG"/>
    <property type="match status" value="1"/>
</dbReference>
<name>A0A6U5CMN9_HEMAN</name>
<feature type="chain" id="PRO_5030160500" description="Nuclear pore localisation protein NPL4 C-terminal domain-containing protein" evidence="1">
    <location>
        <begin position="24"/>
        <end position="416"/>
    </location>
</feature>
<dbReference type="InterPro" id="IPR016563">
    <property type="entry name" value="Npl4"/>
</dbReference>
<dbReference type="GO" id="GO:0006511">
    <property type="term" value="P:ubiquitin-dependent protein catabolic process"/>
    <property type="evidence" value="ECO:0007669"/>
    <property type="project" value="InterPro"/>
</dbReference>
<dbReference type="Gene3D" id="3.40.140.10">
    <property type="entry name" value="Cytidine Deaminase, domain 2"/>
    <property type="match status" value="1"/>
</dbReference>
<dbReference type="GO" id="GO:0005634">
    <property type="term" value="C:nucleus"/>
    <property type="evidence" value="ECO:0007669"/>
    <property type="project" value="TreeGrafter"/>
</dbReference>
<reference evidence="3" key="1">
    <citation type="submission" date="2021-01" db="EMBL/GenBank/DDBJ databases">
        <authorList>
            <person name="Corre E."/>
            <person name="Pelletier E."/>
            <person name="Niang G."/>
            <person name="Scheremetjew M."/>
            <person name="Finn R."/>
            <person name="Kale V."/>
            <person name="Holt S."/>
            <person name="Cochrane G."/>
            <person name="Meng A."/>
            <person name="Brown T."/>
            <person name="Cohen L."/>
        </authorList>
    </citation>
    <scope>NUCLEOTIDE SEQUENCE</scope>
    <source>
        <strain evidence="3">CCMP644</strain>
    </source>
</reference>
<dbReference type="InterPro" id="IPR007717">
    <property type="entry name" value="NPL4_C"/>
</dbReference>
<keyword evidence="1" id="KW-0732">Signal</keyword>
<evidence type="ECO:0000313" key="3">
    <source>
        <dbReference type="EMBL" id="CAD8986601.1"/>
    </source>
</evidence>
<sequence length="416" mass="45811">MYEFQVPATVLLLLVVCLQAAAASPTSSAWGAAPSAPRALHLAERGTMRLRGGVMWVGGGKQFNRTVDPDAHPEAAEDTFAPLRERLDCERRIKALQRKQGNKMRTNEIISLEEDSKYMIRAQHLLRTKSLSVDLTAAQNFQKYVVGELSLQQQRVGIMYGRVDAEGNAYCDVIYEPPQNGDAECYHLLEDPDAALVDRVAGLLGMRRVGWVFTARGRKCILSGGDVKLACEMQEQAESAHGFDFAKAWVSAVITRNDTTGSVVFEAYQVSDLAQDMHKKGVLKAPAGANKGYARTTENVLVERKDAQKVDSDFFLNTVPIKTHTSPLFGGREGEFPVENRPGAAQNGFEVKHILKCHEEMPFSHALRDFHLLVFLAKNTLDPVHDLPSLCKAVVSGEEPSAGHRSIIETLSQQPA</sequence>
<dbReference type="Pfam" id="PF05021">
    <property type="entry name" value="NPL4"/>
    <property type="match status" value="2"/>
</dbReference>
<dbReference type="GO" id="GO:0043130">
    <property type="term" value="F:ubiquitin binding"/>
    <property type="evidence" value="ECO:0007669"/>
    <property type="project" value="TreeGrafter"/>
</dbReference>
<evidence type="ECO:0000256" key="1">
    <source>
        <dbReference type="SAM" id="SignalP"/>
    </source>
</evidence>
<dbReference type="AlphaFoldDB" id="A0A6U5CMN9"/>
<protein>
    <recommendedName>
        <fullName evidence="2">Nuclear pore localisation protein NPL4 C-terminal domain-containing protein</fullName>
    </recommendedName>
</protein>
<dbReference type="GO" id="GO:0031625">
    <property type="term" value="F:ubiquitin protein ligase binding"/>
    <property type="evidence" value="ECO:0007669"/>
    <property type="project" value="TreeGrafter"/>
</dbReference>
<organism evidence="3">
    <name type="scientific">Hemiselmis andersenii</name>
    <name type="common">Cryptophyte alga</name>
    <dbReference type="NCBI Taxonomy" id="464988"/>
    <lineage>
        <taxon>Eukaryota</taxon>
        <taxon>Cryptophyceae</taxon>
        <taxon>Cryptomonadales</taxon>
        <taxon>Hemiselmidaceae</taxon>
        <taxon>Hemiselmis</taxon>
    </lineage>
</organism>